<proteinExistence type="inferred from homology"/>
<dbReference type="OrthoDB" id="6759120at2"/>
<dbReference type="Gene3D" id="2.40.160.10">
    <property type="entry name" value="Porin"/>
    <property type="match status" value="1"/>
</dbReference>
<dbReference type="GO" id="GO:0016020">
    <property type="term" value="C:membrane"/>
    <property type="evidence" value="ECO:0007669"/>
    <property type="project" value="InterPro"/>
</dbReference>
<dbReference type="AlphaFoldDB" id="A0A5E7FZC8"/>
<evidence type="ECO:0000256" key="3">
    <source>
        <dbReference type="ARBA" id="ARBA00022729"/>
    </source>
</evidence>
<dbReference type="RefSeq" id="WP_150801276.1">
    <property type="nucleotide sequence ID" value="NZ_CABVHU010000027.1"/>
</dbReference>
<evidence type="ECO:0000256" key="2">
    <source>
        <dbReference type="ARBA" id="ARBA00022448"/>
    </source>
</evidence>
<dbReference type="PANTHER" id="PTHR34596">
    <property type="entry name" value="CHITOPORIN"/>
    <property type="match status" value="1"/>
</dbReference>
<gene>
    <name evidence="5" type="primary">nicP_20</name>
    <name evidence="5" type="ORF">PS833_06278</name>
</gene>
<keyword evidence="3 4" id="KW-0732">Signal</keyword>
<accession>A0A5E7FZC8</accession>
<dbReference type="Proteomes" id="UP000409037">
    <property type="component" value="Unassembled WGS sequence"/>
</dbReference>
<dbReference type="EMBL" id="CABVHU010000027">
    <property type="protein sequence ID" value="VVO43862.1"/>
    <property type="molecule type" value="Genomic_DNA"/>
</dbReference>
<feature type="chain" id="PRO_5022954160" evidence="4">
    <location>
        <begin position="25"/>
        <end position="421"/>
    </location>
</feature>
<reference evidence="5 6" key="1">
    <citation type="submission" date="2019-09" db="EMBL/GenBank/DDBJ databases">
        <authorList>
            <person name="Chandra G."/>
            <person name="Truman W A."/>
        </authorList>
    </citation>
    <scope>NUCLEOTIDE SEQUENCE [LARGE SCALE GENOMIC DNA]</scope>
    <source>
        <strain evidence="5">PS833</strain>
    </source>
</reference>
<dbReference type="InterPro" id="IPR023614">
    <property type="entry name" value="Porin_dom_sf"/>
</dbReference>
<evidence type="ECO:0000313" key="5">
    <source>
        <dbReference type="EMBL" id="VVO43862.1"/>
    </source>
</evidence>
<sequence precursor="true">MTHFLTRRALLPLLGMLPIAGVDASDFIEDSKLKLQLRNVYFNENFRDEHGLSARSASTAKSERTEWAQGLLLDFQSGFTPGIVGFGADALGLLGVRLDSGRGRSGTGLLPVHDDGRAADEFASAGAAAKVKLAKTTLKYGTLLPKTPVLIYNDARLLPQTYQGGQIISTDIDNLTLTAGHLDRFKLRDSTDSVSIVADGYTGDKGGDFTYAGGDYTLGKHTRLSYFHGELENFYRQDFAGIQHDFPLGPGMLTGDLRYFSSHDDGRAYASTIDNDMLSAQLSYAVAGHNFSGGYQKLSGTAGLPYISGATVYSFSNVGIGKFIEEDEKTWMLSYGYDFAPLGVPGLTFMTRYLKGNDGKSDTHIKESERDTELAYVVQSGAFKGVGVKVRNYVYRADFARGRDSNRIYFTARGGADSSCR</sequence>
<evidence type="ECO:0000256" key="4">
    <source>
        <dbReference type="SAM" id="SignalP"/>
    </source>
</evidence>
<protein>
    <submittedName>
        <fullName evidence="5">Porin-like protein NicP</fullName>
    </submittedName>
</protein>
<comment type="similarity">
    <text evidence="1">Belongs to the outer membrane porin (Opr) (TC 1.B.25) family.</text>
</comment>
<dbReference type="PANTHER" id="PTHR34596:SF2">
    <property type="entry name" value="CHITOPORIN"/>
    <property type="match status" value="1"/>
</dbReference>
<organism evidence="5 6">
    <name type="scientific">Pseudomonas fluorescens</name>
    <dbReference type="NCBI Taxonomy" id="294"/>
    <lineage>
        <taxon>Bacteria</taxon>
        <taxon>Pseudomonadati</taxon>
        <taxon>Pseudomonadota</taxon>
        <taxon>Gammaproteobacteria</taxon>
        <taxon>Pseudomonadales</taxon>
        <taxon>Pseudomonadaceae</taxon>
        <taxon>Pseudomonas</taxon>
    </lineage>
</organism>
<dbReference type="GO" id="GO:0015288">
    <property type="term" value="F:porin activity"/>
    <property type="evidence" value="ECO:0007669"/>
    <property type="project" value="TreeGrafter"/>
</dbReference>
<dbReference type="Pfam" id="PF03573">
    <property type="entry name" value="OprD"/>
    <property type="match status" value="1"/>
</dbReference>
<name>A0A5E7FZC8_PSEFL</name>
<keyword evidence="2" id="KW-0813">Transport</keyword>
<dbReference type="InterPro" id="IPR005318">
    <property type="entry name" value="OM_porin_bac"/>
</dbReference>
<evidence type="ECO:0000313" key="6">
    <source>
        <dbReference type="Proteomes" id="UP000409037"/>
    </source>
</evidence>
<feature type="signal peptide" evidence="4">
    <location>
        <begin position="1"/>
        <end position="24"/>
    </location>
</feature>
<evidence type="ECO:0000256" key="1">
    <source>
        <dbReference type="ARBA" id="ARBA00009075"/>
    </source>
</evidence>